<feature type="transmembrane region" description="Helical" evidence="5">
    <location>
        <begin position="167"/>
        <end position="187"/>
    </location>
</feature>
<keyword evidence="2 5" id="KW-0812">Transmembrane</keyword>
<dbReference type="PANTHER" id="PTHR21706">
    <property type="entry name" value="TRANSMEMBRANE PROTEIN 65"/>
    <property type="match status" value="1"/>
</dbReference>
<dbReference type="EMBL" id="CYKH01001390">
    <property type="protein sequence ID" value="CUG86784.1"/>
    <property type="molecule type" value="Genomic_DNA"/>
</dbReference>
<dbReference type="Proteomes" id="UP000051952">
    <property type="component" value="Unassembled WGS sequence"/>
</dbReference>
<evidence type="ECO:0000256" key="5">
    <source>
        <dbReference type="SAM" id="Phobius"/>
    </source>
</evidence>
<evidence type="ECO:0000313" key="7">
    <source>
        <dbReference type="EMBL" id="CUG86784.1"/>
    </source>
</evidence>
<accession>A0A0S4J5S5</accession>
<feature type="domain" description="EF-hand" evidence="6">
    <location>
        <begin position="86"/>
        <end position="121"/>
    </location>
</feature>
<feature type="transmembrane region" description="Helical" evidence="5">
    <location>
        <begin position="219"/>
        <end position="241"/>
    </location>
</feature>
<keyword evidence="4 5" id="KW-0472">Membrane</keyword>
<feature type="transmembrane region" description="Helical" evidence="5">
    <location>
        <begin position="125"/>
        <end position="147"/>
    </location>
</feature>
<dbReference type="AlphaFoldDB" id="A0A0S4J5S5"/>
<dbReference type="PANTHER" id="PTHR21706:SF15">
    <property type="entry name" value="TRANSMEMBRANE PROTEIN 65"/>
    <property type="match status" value="1"/>
</dbReference>
<evidence type="ECO:0000259" key="6">
    <source>
        <dbReference type="PROSITE" id="PS50222"/>
    </source>
</evidence>
<dbReference type="GO" id="GO:0005739">
    <property type="term" value="C:mitochondrion"/>
    <property type="evidence" value="ECO:0007669"/>
    <property type="project" value="TreeGrafter"/>
</dbReference>
<evidence type="ECO:0000256" key="2">
    <source>
        <dbReference type="ARBA" id="ARBA00022692"/>
    </source>
</evidence>
<dbReference type="InterPro" id="IPR002048">
    <property type="entry name" value="EF_hand_dom"/>
</dbReference>
<evidence type="ECO:0000256" key="3">
    <source>
        <dbReference type="ARBA" id="ARBA00022989"/>
    </source>
</evidence>
<protein>
    <recommendedName>
        <fullName evidence="6">EF-hand domain-containing protein</fullName>
    </recommendedName>
</protein>
<dbReference type="GO" id="GO:0016020">
    <property type="term" value="C:membrane"/>
    <property type="evidence" value="ECO:0007669"/>
    <property type="project" value="UniProtKB-SubCell"/>
</dbReference>
<dbReference type="InterPro" id="IPR019537">
    <property type="entry name" value="TMEM65"/>
</dbReference>
<dbReference type="PROSITE" id="PS50222">
    <property type="entry name" value="EF_HAND_2"/>
    <property type="match status" value="1"/>
</dbReference>
<dbReference type="OrthoDB" id="430821at2759"/>
<dbReference type="Pfam" id="PF10507">
    <property type="entry name" value="TMEM65"/>
    <property type="match status" value="1"/>
</dbReference>
<organism evidence="7 8">
    <name type="scientific">Bodo saltans</name>
    <name type="common">Flagellated protozoan</name>
    <dbReference type="NCBI Taxonomy" id="75058"/>
    <lineage>
        <taxon>Eukaryota</taxon>
        <taxon>Discoba</taxon>
        <taxon>Euglenozoa</taxon>
        <taxon>Kinetoplastea</taxon>
        <taxon>Metakinetoplastina</taxon>
        <taxon>Eubodonida</taxon>
        <taxon>Bodonidae</taxon>
        <taxon>Bodo</taxon>
    </lineage>
</organism>
<keyword evidence="8" id="KW-1185">Reference proteome</keyword>
<evidence type="ECO:0000256" key="4">
    <source>
        <dbReference type="ARBA" id="ARBA00023136"/>
    </source>
</evidence>
<dbReference type="VEuPathDB" id="TriTrypDB:BSAL_94720"/>
<comment type="subcellular location">
    <subcellularLocation>
        <location evidence="1">Membrane</location>
        <topology evidence="1">Multi-pass membrane protein</topology>
    </subcellularLocation>
</comment>
<sequence>MHRNASVAVSRRFTTVTPTASTLVSAFGKCASREVRKTFTSQVPHVDAVAMARLLEAPEMADRVLEKLSPGTRRYLVVAAASSEWQPETQLSKTMDAVDEDRDSKISAQEYLKWFERSFEAKHGLSWRTLCLVAAYAGAPFVAFGCLDNSLMLLSGDAIDGMFGERFGLTAMGAAALGGVCSGALGVQFHGATQRVLHHILPRQGIPTFAKRFRAYKTAGTIGTSCGIALGLTIGMAPLMWMTPRH</sequence>
<reference evidence="8" key="1">
    <citation type="submission" date="2015-09" db="EMBL/GenBank/DDBJ databases">
        <authorList>
            <consortium name="Pathogen Informatics"/>
        </authorList>
    </citation>
    <scope>NUCLEOTIDE SEQUENCE [LARGE SCALE GENOMIC DNA]</scope>
    <source>
        <strain evidence="8">Lake Konstanz</strain>
    </source>
</reference>
<proteinExistence type="predicted"/>
<name>A0A0S4J5S5_BODSA</name>
<evidence type="ECO:0000256" key="1">
    <source>
        <dbReference type="ARBA" id="ARBA00004141"/>
    </source>
</evidence>
<dbReference type="OMA" id="WFERSFE"/>
<keyword evidence="3 5" id="KW-1133">Transmembrane helix</keyword>
<gene>
    <name evidence="7" type="ORF">BSAL_94720</name>
</gene>
<evidence type="ECO:0000313" key="8">
    <source>
        <dbReference type="Proteomes" id="UP000051952"/>
    </source>
</evidence>
<dbReference type="GO" id="GO:0005509">
    <property type="term" value="F:calcium ion binding"/>
    <property type="evidence" value="ECO:0007669"/>
    <property type="project" value="InterPro"/>
</dbReference>